<dbReference type="AlphaFoldDB" id="A0A2T5C6V7"/>
<dbReference type="InterPro" id="IPR011335">
    <property type="entry name" value="Restrct_endonuc-II-like"/>
</dbReference>
<keyword evidence="1" id="KW-0255">Endonuclease</keyword>
<keyword evidence="1" id="KW-0378">Hydrolase</keyword>
<dbReference type="Gene3D" id="3.40.580.10">
    <property type="entry name" value="Eco RI Endonuclease, subunit A"/>
    <property type="match status" value="1"/>
</dbReference>
<accession>A0A2T5C6V7</accession>
<dbReference type="GO" id="GO:0009307">
    <property type="term" value="P:DNA restriction-modification system"/>
    <property type="evidence" value="ECO:0007669"/>
    <property type="project" value="InterPro"/>
</dbReference>
<dbReference type="EMBL" id="QAAD01000001">
    <property type="protein sequence ID" value="PTN10683.1"/>
    <property type="molecule type" value="Genomic_DNA"/>
</dbReference>
<name>A0A2T5C6V7_9BACT</name>
<dbReference type="GO" id="GO:0003677">
    <property type="term" value="F:DNA binding"/>
    <property type="evidence" value="ECO:0007669"/>
    <property type="project" value="InterPro"/>
</dbReference>
<dbReference type="Proteomes" id="UP000243525">
    <property type="component" value="Unassembled WGS sequence"/>
</dbReference>
<dbReference type="InterPro" id="IPR004221">
    <property type="entry name" value="Restrct_endonuc_II_EcoRI"/>
</dbReference>
<evidence type="ECO:0000313" key="1">
    <source>
        <dbReference type="EMBL" id="PTN10683.1"/>
    </source>
</evidence>
<sequence>MPNSSIIPDGGIIEVKDDNGNWRIVLVSEAKHQGKDIENIKIGKLVGKDSNQDLMAAGNAIERSHKNISEIANLMLSESHFPYVLFLEGSNFLTETISVKRPDGRIVTLEYNSGMLNRLDRLTSANYGMPINKNLCKNKFVTHKDKTIMLQATSIYTQGNGERWDVKKMFDIMLEISKTSLQLLGSEIFNQITKVDN</sequence>
<comment type="caution">
    <text evidence="1">The sequence shown here is derived from an EMBL/GenBank/DDBJ whole genome shotgun (WGS) entry which is preliminary data.</text>
</comment>
<dbReference type="GO" id="GO:0009036">
    <property type="term" value="F:type II site-specific deoxyribonuclease activity"/>
    <property type="evidence" value="ECO:0007669"/>
    <property type="project" value="InterPro"/>
</dbReference>
<dbReference type="GO" id="GO:0000287">
    <property type="term" value="F:magnesium ion binding"/>
    <property type="evidence" value="ECO:0007669"/>
    <property type="project" value="InterPro"/>
</dbReference>
<keyword evidence="2" id="KW-1185">Reference proteome</keyword>
<keyword evidence="1" id="KW-0540">Nuclease</keyword>
<protein>
    <submittedName>
        <fullName evidence="1">Restriction endonuclease EcoRI</fullName>
    </submittedName>
</protein>
<dbReference type="SUPFAM" id="SSF52980">
    <property type="entry name" value="Restriction endonuclease-like"/>
    <property type="match status" value="1"/>
</dbReference>
<proteinExistence type="predicted"/>
<dbReference type="Pfam" id="PF02963">
    <property type="entry name" value="EcoRI"/>
    <property type="match status" value="1"/>
</dbReference>
<gene>
    <name evidence="1" type="ORF">C8N47_101334</name>
</gene>
<dbReference type="InterPro" id="IPR011336">
    <property type="entry name" value="Restrct_endonuc_II_EcoRI/MunI"/>
</dbReference>
<organism evidence="1 2">
    <name type="scientific">Mangrovibacterium marinum</name>
    <dbReference type="NCBI Taxonomy" id="1639118"/>
    <lineage>
        <taxon>Bacteria</taxon>
        <taxon>Pseudomonadati</taxon>
        <taxon>Bacteroidota</taxon>
        <taxon>Bacteroidia</taxon>
        <taxon>Marinilabiliales</taxon>
        <taxon>Prolixibacteraceae</taxon>
        <taxon>Mangrovibacterium</taxon>
    </lineage>
</organism>
<reference evidence="1 2" key="1">
    <citation type="submission" date="2018-04" db="EMBL/GenBank/DDBJ databases">
        <title>Genomic Encyclopedia of Archaeal and Bacterial Type Strains, Phase II (KMG-II): from individual species to whole genera.</title>
        <authorList>
            <person name="Goeker M."/>
        </authorList>
    </citation>
    <scope>NUCLEOTIDE SEQUENCE [LARGE SCALE GENOMIC DNA]</scope>
    <source>
        <strain evidence="1 2">DSM 28823</strain>
    </source>
</reference>
<evidence type="ECO:0000313" key="2">
    <source>
        <dbReference type="Proteomes" id="UP000243525"/>
    </source>
</evidence>